<accession>A0A0K6HRC5</accession>
<dbReference type="SUPFAM" id="SSF52440">
    <property type="entry name" value="PreATP-grasp domain"/>
    <property type="match status" value="1"/>
</dbReference>
<keyword evidence="4 7" id="KW-0067">ATP-binding</keyword>
<dbReference type="GO" id="GO:0005524">
    <property type="term" value="F:ATP binding"/>
    <property type="evidence" value="ECO:0007669"/>
    <property type="project" value="UniProtKB-UniRule"/>
</dbReference>
<protein>
    <submittedName>
        <fullName evidence="11">Acetyl/propionyl-CoA carboxylase, alpha subunit</fullName>
    </submittedName>
</protein>
<dbReference type="SUPFAM" id="SSF51246">
    <property type="entry name" value="Rudiment single hybrid motif"/>
    <property type="match status" value="1"/>
</dbReference>
<evidence type="ECO:0000256" key="1">
    <source>
        <dbReference type="ARBA" id="ARBA00001953"/>
    </source>
</evidence>
<dbReference type="SUPFAM" id="SSF56059">
    <property type="entry name" value="Glutathione synthetase ATP-binding domain-like"/>
    <property type="match status" value="1"/>
</dbReference>
<evidence type="ECO:0000256" key="6">
    <source>
        <dbReference type="ARBA" id="ARBA00023267"/>
    </source>
</evidence>
<dbReference type="PROSITE" id="PS50975">
    <property type="entry name" value="ATP_GRASP"/>
    <property type="match status" value="1"/>
</dbReference>
<dbReference type="CDD" id="cd06850">
    <property type="entry name" value="biotinyl_domain"/>
    <property type="match status" value="1"/>
</dbReference>
<dbReference type="SUPFAM" id="SSF51230">
    <property type="entry name" value="Single hybrid motif"/>
    <property type="match status" value="1"/>
</dbReference>
<dbReference type="GO" id="GO:0046872">
    <property type="term" value="F:metal ion binding"/>
    <property type="evidence" value="ECO:0007669"/>
    <property type="project" value="InterPro"/>
</dbReference>
<dbReference type="Gene3D" id="3.30.1490.20">
    <property type="entry name" value="ATP-grasp fold, A domain"/>
    <property type="match status" value="1"/>
</dbReference>
<evidence type="ECO:0000256" key="2">
    <source>
        <dbReference type="ARBA" id="ARBA00022598"/>
    </source>
</evidence>
<dbReference type="Pfam" id="PF00364">
    <property type="entry name" value="Biotin_lipoyl"/>
    <property type="match status" value="1"/>
</dbReference>
<dbReference type="AlphaFoldDB" id="A0A0K6HRC5"/>
<dbReference type="STRING" id="339866.GCA_001418255_00241"/>
<dbReference type="InterPro" id="IPR050856">
    <property type="entry name" value="Biotin_carboxylase_complex"/>
</dbReference>
<dbReference type="InterPro" id="IPR005479">
    <property type="entry name" value="CPAse_ATP-bd"/>
</dbReference>
<evidence type="ECO:0000256" key="7">
    <source>
        <dbReference type="PROSITE-ProRule" id="PRU00409"/>
    </source>
</evidence>
<comment type="cofactor">
    <cofactor evidence="1">
        <name>biotin</name>
        <dbReference type="ChEBI" id="CHEBI:57586"/>
    </cofactor>
</comment>
<sequence length="688" mass="73252">MFSKVLIANRGEIACRVAATCRCLGIRTVAVYSEADAQSAHVAACDEAVCIGAAEAAQSYLRGDRILQAARDTGAQAVHPGYGFLSENAGFARQCAEAGVVFIGPPPEAMRAMGLKAESKRLMQAAGVPLVPGYHGASQDAALLKAEAERIGFPVLIKASAGGGGKGMREVHDAQAFDEALASCRREAQSSFGNDAVLIERLVRNPRHIEIQVFADTHGHCLWLFERDCSMQRRHQKVIEEAPAPGLPEALRREMGEAAVAAARAVGYVGAGTVEFIVECNDEGAPQKFYFMEMNTRLQVEHPVTELITGLDLVEWQLRVAAGQPLPIGQDEVRNQGHAIEARIYAEHPEAGFLPSTGRLRRLALPLHAAFGSVSLNGIRIDSGVREGDAITPYYDPMIAKLIAWGETREQARLRLRQALEATHIAGPQTNVQFLHRLLDDPAFAAGKVDTGLIARHQQALLAPSSLPASMACAAAIGALLEAERAQQTADPWSACDGFTNGVLPPRALRFDSPWGPLHCVLWSPSSGQPLRLQTPGAVQPLPFACSARAMRVDDATQAFSLVLTLGAKRTQMEVVCLDAMTYQVFSDGEQAVLHRLGPDLGDAVGDTAGGRLTAPMPGKIIALHVQAGHMVQAGAPLLALEAMKMEHTLGAPAAGRVSELLVAVGDQVSEGAELLRIEASQEQGATA</sequence>
<dbReference type="Pfam" id="PF02786">
    <property type="entry name" value="CPSase_L_D2"/>
    <property type="match status" value="1"/>
</dbReference>
<dbReference type="Gene3D" id="3.30.700.40">
    <property type="match status" value="1"/>
</dbReference>
<dbReference type="InterPro" id="IPR000089">
    <property type="entry name" value="Biotin_lipoyl"/>
</dbReference>
<dbReference type="InterPro" id="IPR011053">
    <property type="entry name" value="Single_hybrid_motif"/>
</dbReference>
<evidence type="ECO:0000313" key="11">
    <source>
        <dbReference type="EMBL" id="CUA93475.1"/>
    </source>
</evidence>
<dbReference type="InterPro" id="IPR011764">
    <property type="entry name" value="Biotin_carboxylation_dom"/>
</dbReference>
<dbReference type="InterPro" id="IPR011054">
    <property type="entry name" value="Rudment_hybrid_motif"/>
</dbReference>
<gene>
    <name evidence="11" type="ORF">Ga0061069_101243</name>
</gene>
<dbReference type="Proteomes" id="UP000183649">
    <property type="component" value="Unassembled WGS sequence"/>
</dbReference>
<keyword evidence="6" id="KW-0092">Biotin</keyword>
<dbReference type="InterPro" id="IPR013815">
    <property type="entry name" value="ATP_grasp_subdomain_1"/>
</dbReference>
<feature type="domain" description="Biotin carboxylation" evidence="10">
    <location>
        <begin position="1"/>
        <end position="459"/>
    </location>
</feature>
<dbReference type="InterPro" id="IPR011761">
    <property type="entry name" value="ATP-grasp"/>
</dbReference>
<feature type="domain" description="ATP-grasp" evidence="9">
    <location>
        <begin position="120"/>
        <end position="322"/>
    </location>
</feature>
<evidence type="ECO:0000256" key="4">
    <source>
        <dbReference type="ARBA" id="ARBA00022840"/>
    </source>
</evidence>
<dbReference type="PROSITE" id="PS00866">
    <property type="entry name" value="CPSASE_1"/>
    <property type="match status" value="1"/>
</dbReference>
<dbReference type="PANTHER" id="PTHR18866:SF33">
    <property type="entry name" value="METHYLCROTONOYL-COA CARBOXYLASE SUBUNIT ALPHA, MITOCHONDRIAL-RELATED"/>
    <property type="match status" value="1"/>
</dbReference>
<organism evidence="11 12">
    <name type="scientific">Thiomonas bhubaneswarensis</name>
    <dbReference type="NCBI Taxonomy" id="339866"/>
    <lineage>
        <taxon>Bacteria</taxon>
        <taxon>Pseudomonadati</taxon>
        <taxon>Pseudomonadota</taxon>
        <taxon>Betaproteobacteria</taxon>
        <taxon>Burkholderiales</taxon>
        <taxon>Thiomonas</taxon>
    </lineage>
</organism>
<reference evidence="12" key="1">
    <citation type="submission" date="2015-08" db="EMBL/GenBank/DDBJ databases">
        <authorList>
            <person name="Varghese N."/>
        </authorList>
    </citation>
    <scope>NUCLEOTIDE SEQUENCE [LARGE SCALE GENOMIC DNA]</scope>
    <source>
        <strain evidence="12">DSM 18181</strain>
    </source>
</reference>
<keyword evidence="5" id="KW-0809">Transit peptide</keyword>
<feature type="domain" description="Lipoyl-binding" evidence="8">
    <location>
        <begin position="602"/>
        <end position="679"/>
    </location>
</feature>
<dbReference type="PROSITE" id="PS50979">
    <property type="entry name" value="BC"/>
    <property type="match status" value="1"/>
</dbReference>
<keyword evidence="12" id="KW-1185">Reference proteome</keyword>
<keyword evidence="3 7" id="KW-0547">Nucleotide-binding</keyword>
<name>A0A0K6HRC5_9BURK</name>
<dbReference type="PROSITE" id="PS50968">
    <property type="entry name" value="BIOTINYL_LIPOYL"/>
    <property type="match status" value="1"/>
</dbReference>
<dbReference type="FunFam" id="3.30.470.20:FF:000028">
    <property type="entry name" value="Methylcrotonoyl-CoA carboxylase subunit alpha, mitochondrial"/>
    <property type="match status" value="1"/>
</dbReference>
<dbReference type="PROSITE" id="PS00867">
    <property type="entry name" value="CPSASE_2"/>
    <property type="match status" value="1"/>
</dbReference>
<evidence type="ECO:0000259" key="10">
    <source>
        <dbReference type="PROSITE" id="PS50979"/>
    </source>
</evidence>
<keyword evidence="2" id="KW-0436">Ligase</keyword>
<evidence type="ECO:0000256" key="5">
    <source>
        <dbReference type="ARBA" id="ARBA00022946"/>
    </source>
</evidence>
<dbReference type="Pfam" id="PF02785">
    <property type="entry name" value="Biotin_carb_C"/>
    <property type="match status" value="1"/>
</dbReference>
<dbReference type="OrthoDB" id="9803706at2"/>
<dbReference type="SMART" id="SM00878">
    <property type="entry name" value="Biotin_carb_C"/>
    <property type="match status" value="1"/>
</dbReference>
<dbReference type="FunFam" id="3.40.50.20:FF:000010">
    <property type="entry name" value="Propionyl-CoA carboxylase subunit alpha"/>
    <property type="match status" value="1"/>
</dbReference>
<dbReference type="RefSeq" id="WP_055449195.1">
    <property type="nucleotide sequence ID" value="NZ_CYHF01000001.1"/>
</dbReference>
<dbReference type="Pfam" id="PF00289">
    <property type="entry name" value="Biotin_carb_N"/>
    <property type="match status" value="1"/>
</dbReference>
<dbReference type="Gene3D" id="3.30.470.20">
    <property type="entry name" value="ATP-grasp fold, B domain"/>
    <property type="match status" value="1"/>
</dbReference>
<dbReference type="InterPro" id="IPR016185">
    <property type="entry name" value="PreATP-grasp_dom_sf"/>
</dbReference>
<evidence type="ECO:0000313" key="12">
    <source>
        <dbReference type="Proteomes" id="UP000183649"/>
    </source>
</evidence>
<evidence type="ECO:0000259" key="9">
    <source>
        <dbReference type="PROSITE" id="PS50975"/>
    </source>
</evidence>
<dbReference type="InterPro" id="IPR005482">
    <property type="entry name" value="Biotin_COase_C"/>
</dbReference>
<evidence type="ECO:0000259" key="8">
    <source>
        <dbReference type="PROSITE" id="PS50968"/>
    </source>
</evidence>
<dbReference type="GO" id="GO:0016874">
    <property type="term" value="F:ligase activity"/>
    <property type="evidence" value="ECO:0007669"/>
    <property type="project" value="UniProtKB-KW"/>
</dbReference>
<dbReference type="FunFam" id="2.40.50.100:FF:000003">
    <property type="entry name" value="Acetyl-CoA carboxylase biotin carboxyl carrier protein"/>
    <property type="match status" value="1"/>
</dbReference>
<dbReference type="Gene3D" id="3.40.50.20">
    <property type="match status" value="1"/>
</dbReference>
<dbReference type="InterPro" id="IPR005481">
    <property type="entry name" value="BC-like_N"/>
</dbReference>
<dbReference type="EMBL" id="CYHF01000001">
    <property type="protein sequence ID" value="CUA93475.1"/>
    <property type="molecule type" value="Genomic_DNA"/>
</dbReference>
<proteinExistence type="predicted"/>
<evidence type="ECO:0000256" key="3">
    <source>
        <dbReference type="ARBA" id="ARBA00022741"/>
    </source>
</evidence>
<dbReference type="PANTHER" id="PTHR18866">
    <property type="entry name" value="CARBOXYLASE:PYRUVATE/ACETYL-COA/PROPIONYL-COA CARBOXYLASE"/>
    <property type="match status" value="1"/>
</dbReference>
<dbReference type="Gene3D" id="2.40.50.100">
    <property type="match status" value="1"/>
</dbReference>
<dbReference type="FunFam" id="3.30.1490.20:FF:000003">
    <property type="entry name" value="acetyl-CoA carboxylase isoform X1"/>
    <property type="match status" value="1"/>
</dbReference>